<evidence type="ECO:0000313" key="4">
    <source>
        <dbReference type="Proteomes" id="UP000016843"/>
    </source>
</evidence>
<dbReference type="InterPro" id="IPR000326">
    <property type="entry name" value="PAP2/HPO"/>
</dbReference>
<keyword evidence="4" id="KW-1185">Reference proteome</keyword>
<dbReference type="CDD" id="cd03398">
    <property type="entry name" value="PAP2_haloperoxidase"/>
    <property type="match status" value="1"/>
</dbReference>
<accession>U5C4J9</accession>
<feature type="chain" id="PRO_5004657919" description="Phosphatidic acid phosphatase type 2/haloperoxidase domain-containing protein" evidence="1">
    <location>
        <begin position="34"/>
        <end position="454"/>
    </location>
</feature>
<dbReference type="EMBL" id="AWXR01000009">
    <property type="protein sequence ID" value="ERM83826.1"/>
    <property type="molecule type" value="Genomic_DNA"/>
</dbReference>
<feature type="signal peptide" evidence="1">
    <location>
        <begin position="1"/>
        <end position="33"/>
    </location>
</feature>
<sequence>MKCKNNSMENRRKSAWKGIVLGSLLVLVSISCAEPKAPQPIQNDEIANVISQMTDIMIHDVTNPPLAAKFFAYASLAGMEALSYQEDSLSLLSQKINGYSATVNKIKQPEKYEHRISAVFAMLHTAKKMQPSGSLLEVYEDEFAKRCLALGFDQKIIDQSKAFGIEVSGEILKYAATDNYNKTSGFPKYTPLAAEGSWYPTPPGFFAPVEPYFNTLRPFFLDSASQFKPISPARFSTDKNSPFYKMMEEVYQVELTEEKKLVAAFWDCNPFALEENGHLMIGMKKISPGAHWMGIGNIACKVNQVGFDKAMEINGVLAMSLHDAFMGCWDEKYRSNRIRPETIIRKLIDPNYKPLLQTPPFPEYLSGHSVVSTASAVVLTHYFGENFAYTDTVEVKFGLPTRDFEGFHQAAEEAAISRLYGGIHFMDAITEGQKQGREIGSWTIDKLFSPLSKN</sequence>
<feature type="domain" description="Phosphatidic acid phosphatase type 2/haloperoxidase" evidence="2">
    <location>
        <begin position="332"/>
        <end position="432"/>
    </location>
</feature>
<name>U5C4J9_9BACT</name>
<comment type="caution">
    <text evidence="3">The sequence shown here is derived from an EMBL/GenBank/DDBJ whole genome shotgun (WGS) entry which is preliminary data.</text>
</comment>
<dbReference type="InterPro" id="IPR052559">
    <property type="entry name" value="V-haloperoxidase"/>
</dbReference>
<protein>
    <recommendedName>
        <fullName evidence="2">Phosphatidic acid phosphatase type 2/haloperoxidase domain-containing protein</fullName>
    </recommendedName>
</protein>
<organism evidence="3 4">
    <name type="scientific">Rhodonellum psychrophilum GCM71 = DSM 17998</name>
    <dbReference type="NCBI Taxonomy" id="1123057"/>
    <lineage>
        <taxon>Bacteria</taxon>
        <taxon>Pseudomonadati</taxon>
        <taxon>Bacteroidota</taxon>
        <taxon>Cytophagia</taxon>
        <taxon>Cytophagales</taxon>
        <taxon>Cytophagaceae</taxon>
        <taxon>Rhodonellum</taxon>
    </lineage>
</organism>
<reference evidence="3 4" key="1">
    <citation type="journal article" date="2013" name="Genome Announc.">
        <title>Draft Genome Sequence of the Psychrophilic and Alkaliphilic Rhodonellum psychrophilum Strain GCM71T.</title>
        <authorList>
            <person name="Hauptmann A.L."/>
            <person name="Glaring M.A."/>
            <person name="Hallin P.F."/>
            <person name="Prieme A."/>
            <person name="Stougaard P."/>
        </authorList>
    </citation>
    <scope>NUCLEOTIDE SEQUENCE [LARGE SCALE GENOMIC DNA]</scope>
    <source>
        <strain evidence="3 4">GCM71</strain>
    </source>
</reference>
<proteinExistence type="predicted"/>
<evidence type="ECO:0000259" key="2">
    <source>
        <dbReference type="Pfam" id="PF01569"/>
    </source>
</evidence>
<dbReference type="PROSITE" id="PS51257">
    <property type="entry name" value="PROKAR_LIPOPROTEIN"/>
    <property type="match status" value="1"/>
</dbReference>
<dbReference type="PATRIC" id="fig|1123057.7.peg.1245"/>
<evidence type="ECO:0000256" key="1">
    <source>
        <dbReference type="SAM" id="SignalP"/>
    </source>
</evidence>
<dbReference type="SUPFAM" id="SSF48317">
    <property type="entry name" value="Acid phosphatase/Vanadium-dependent haloperoxidase"/>
    <property type="match status" value="1"/>
</dbReference>
<dbReference type="Pfam" id="PF01569">
    <property type="entry name" value="PAP2"/>
    <property type="match status" value="1"/>
</dbReference>
<dbReference type="AlphaFoldDB" id="U5C4J9"/>
<dbReference type="PANTHER" id="PTHR34599:SF2">
    <property type="entry name" value="TRAF-TYPE DOMAIN-CONTAINING PROTEIN"/>
    <property type="match status" value="1"/>
</dbReference>
<dbReference type="PANTHER" id="PTHR34599">
    <property type="entry name" value="PEROXIDASE-RELATED"/>
    <property type="match status" value="1"/>
</dbReference>
<dbReference type="eggNOG" id="COG0671">
    <property type="taxonomic scope" value="Bacteria"/>
</dbReference>
<dbReference type="Gene3D" id="1.10.606.20">
    <property type="match status" value="1"/>
</dbReference>
<dbReference type="InterPro" id="IPR036938">
    <property type="entry name" value="PAP2/HPO_sf"/>
</dbReference>
<gene>
    <name evidence="3" type="ORF">P872_02070</name>
</gene>
<evidence type="ECO:0000313" key="3">
    <source>
        <dbReference type="EMBL" id="ERM83826.1"/>
    </source>
</evidence>
<keyword evidence="1" id="KW-0732">Signal</keyword>
<dbReference type="Proteomes" id="UP000016843">
    <property type="component" value="Unassembled WGS sequence"/>
</dbReference>